<evidence type="ECO:0000256" key="1">
    <source>
        <dbReference type="SAM" id="MobiDB-lite"/>
    </source>
</evidence>
<sequence length="468" mass="51231">MVPLRATLARPAARSHPSAPTVLPRPTTLYDGGIWMHSAAERMLSRKLSNSQLQRTELLSVLEVARAATRAQPENAYWREMTALFLSELGKPQESLQALRDAQSCRTWNDVQTDRLQKERLAIETRAGSSQAWPYARVYFDRSDAPAVAIQQLLHHVADQAKMDSKDGLLLRYVVAKHGSLIRDGAKSLRAGRVGAEIVEEACRTVSSRTVRSVHRQLLARYDLINRLREAGFGQFASELNIIYRQNDNYLASVAYPDSDEFANQLGFQSVVLAALPSALLLTAVFGLLAFSLGSAIPRSDRLQAVFRYPTVFSVGVVLALLAYALTLLPLAGLALGLSGSFMIGLLGLTFVALLTLYFVLRTTASEQVLTALDYPRDVAFGPPMVAGLCLLIVGLVALAAPLWAFAQRLRTTLVLSMALRSFGSCIAITGVVAAILTAPIVVQLDHANRETLSQLVTNEPLFYTLRR</sequence>
<keyword evidence="2" id="KW-1133">Transmembrane helix</keyword>
<feature type="transmembrane region" description="Helical" evidence="2">
    <location>
        <begin position="313"/>
        <end position="335"/>
    </location>
</feature>
<dbReference type="Proteomes" id="UP000727962">
    <property type="component" value="Unassembled WGS sequence"/>
</dbReference>
<dbReference type="EMBL" id="JACOSL010000022">
    <property type="protein sequence ID" value="MBI1756107.1"/>
    <property type="molecule type" value="Genomic_DNA"/>
</dbReference>
<keyword evidence="2" id="KW-0472">Membrane</keyword>
<gene>
    <name evidence="3" type="ORF">HYR64_03265</name>
</gene>
<keyword evidence="2" id="KW-0812">Transmembrane</keyword>
<dbReference type="AlphaFoldDB" id="A0A931LRL5"/>
<feature type="compositionally biased region" description="Low complexity" evidence="1">
    <location>
        <begin position="1"/>
        <end position="20"/>
    </location>
</feature>
<feature type="region of interest" description="Disordered" evidence="1">
    <location>
        <begin position="1"/>
        <end position="23"/>
    </location>
</feature>
<protein>
    <submittedName>
        <fullName evidence="3">Uncharacterized protein</fullName>
    </submittedName>
</protein>
<feature type="transmembrane region" description="Helical" evidence="2">
    <location>
        <begin position="381"/>
        <end position="407"/>
    </location>
</feature>
<feature type="transmembrane region" description="Helical" evidence="2">
    <location>
        <begin position="419"/>
        <end position="443"/>
    </location>
</feature>
<comment type="caution">
    <text evidence="3">The sequence shown here is derived from an EMBL/GenBank/DDBJ whole genome shotgun (WGS) entry which is preliminary data.</text>
</comment>
<evidence type="ECO:0000313" key="4">
    <source>
        <dbReference type="Proteomes" id="UP000727962"/>
    </source>
</evidence>
<reference evidence="3" key="1">
    <citation type="submission" date="2020-07" db="EMBL/GenBank/DDBJ databases">
        <title>Huge and variable diversity of episymbiotic CPR bacteria and DPANN archaea in groundwater ecosystems.</title>
        <authorList>
            <person name="He C.Y."/>
            <person name="Keren R."/>
            <person name="Whittaker M."/>
            <person name="Farag I.F."/>
            <person name="Doudna J."/>
            <person name="Cate J.H.D."/>
            <person name="Banfield J.F."/>
        </authorList>
    </citation>
    <scope>NUCLEOTIDE SEQUENCE</scope>
    <source>
        <strain evidence="3">NC_groundwater_17_Pr7_B-0.1um_64_12</strain>
    </source>
</reference>
<accession>A0A931LRL5</accession>
<organism evidence="3 4">
    <name type="scientific">Fimbriimonas ginsengisoli</name>
    <dbReference type="NCBI Taxonomy" id="1005039"/>
    <lineage>
        <taxon>Bacteria</taxon>
        <taxon>Bacillati</taxon>
        <taxon>Armatimonadota</taxon>
        <taxon>Fimbriimonadia</taxon>
        <taxon>Fimbriimonadales</taxon>
        <taxon>Fimbriimonadaceae</taxon>
        <taxon>Fimbriimonas</taxon>
    </lineage>
</organism>
<feature type="transmembrane region" description="Helical" evidence="2">
    <location>
        <begin position="342"/>
        <end position="361"/>
    </location>
</feature>
<name>A0A931LRL5_FIMGI</name>
<evidence type="ECO:0000256" key="2">
    <source>
        <dbReference type="SAM" id="Phobius"/>
    </source>
</evidence>
<evidence type="ECO:0000313" key="3">
    <source>
        <dbReference type="EMBL" id="MBI1756107.1"/>
    </source>
</evidence>
<proteinExistence type="predicted"/>
<feature type="transmembrane region" description="Helical" evidence="2">
    <location>
        <begin position="271"/>
        <end position="293"/>
    </location>
</feature>